<dbReference type="SUPFAM" id="SSF51735">
    <property type="entry name" value="NAD(P)-binding Rossmann-fold domains"/>
    <property type="match status" value="1"/>
</dbReference>
<evidence type="ECO:0000256" key="2">
    <source>
        <dbReference type="ARBA" id="ARBA00023002"/>
    </source>
</evidence>
<name>A0A433A0F7_9FUNG</name>
<evidence type="ECO:0000313" key="5">
    <source>
        <dbReference type="Proteomes" id="UP000268093"/>
    </source>
</evidence>
<accession>A0A433A0F7</accession>
<sequence>MSNTKTSQLKIILVAGGHGGLGKFIVGEFVANGNYNIKILTRLSSPAGKAADIEKYKPVGVEIVAADYSDHAGLVKALEGIDVVVSTVGLAILYDDQIALIKASEEAGVKRFISSEFSTDSSK</sequence>
<protein>
    <recommendedName>
        <fullName evidence="3">NmrA-like domain-containing protein</fullName>
    </recommendedName>
</protein>
<dbReference type="EMBL" id="RBNI01022790">
    <property type="protein sequence ID" value="RUO96184.1"/>
    <property type="molecule type" value="Genomic_DNA"/>
</dbReference>
<gene>
    <name evidence="4" type="ORF">BC936DRAFT_142462</name>
</gene>
<evidence type="ECO:0000256" key="1">
    <source>
        <dbReference type="ARBA" id="ARBA00022857"/>
    </source>
</evidence>
<evidence type="ECO:0000313" key="4">
    <source>
        <dbReference type="EMBL" id="RUO96184.1"/>
    </source>
</evidence>
<dbReference type="GO" id="GO:0016491">
    <property type="term" value="F:oxidoreductase activity"/>
    <property type="evidence" value="ECO:0007669"/>
    <property type="project" value="UniProtKB-KW"/>
</dbReference>
<dbReference type="Gene3D" id="3.40.50.720">
    <property type="entry name" value="NAD(P)-binding Rossmann-like Domain"/>
    <property type="match status" value="1"/>
</dbReference>
<keyword evidence="5" id="KW-1185">Reference proteome</keyword>
<keyword evidence="1" id="KW-0521">NADP</keyword>
<organism evidence="4 5">
    <name type="scientific">Jimgerdemannia flammicorona</name>
    <dbReference type="NCBI Taxonomy" id="994334"/>
    <lineage>
        <taxon>Eukaryota</taxon>
        <taxon>Fungi</taxon>
        <taxon>Fungi incertae sedis</taxon>
        <taxon>Mucoromycota</taxon>
        <taxon>Mucoromycotina</taxon>
        <taxon>Endogonomycetes</taxon>
        <taxon>Endogonales</taxon>
        <taxon>Endogonaceae</taxon>
        <taxon>Jimgerdemannia</taxon>
    </lineage>
</organism>
<dbReference type="OrthoDB" id="419598at2759"/>
<dbReference type="InterPro" id="IPR008030">
    <property type="entry name" value="NmrA-like"/>
</dbReference>
<feature type="domain" description="NmrA-like" evidence="3">
    <location>
        <begin position="10"/>
        <end position="121"/>
    </location>
</feature>
<dbReference type="Pfam" id="PF05368">
    <property type="entry name" value="NmrA"/>
    <property type="match status" value="1"/>
</dbReference>
<comment type="caution">
    <text evidence="4">The sequence shown here is derived from an EMBL/GenBank/DDBJ whole genome shotgun (WGS) entry which is preliminary data.</text>
</comment>
<keyword evidence="2" id="KW-0560">Oxidoreductase</keyword>
<evidence type="ECO:0000259" key="3">
    <source>
        <dbReference type="Pfam" id="PF05368"/>
    </source>
</evidence>
<dbReference type="InterPro" id="IPR036291">
    <property type="entry name" value="NAD(P)-bd_dom_sf"/>
</dbReference>
<dbReference type="Proteomes" id="UP000268093">
    <property type="component" value="Unassembled WGS sequence"/>
</dbReference>
<dbReference type="PANTHER" id="PTHR47706:SF9">
    <property type="entry name" value="NMRA-LIKE DOMAIN-CONTAINING PROTEIN-RELATED"/>
    <property type="match status" value="1"/>
</dbReference>
<dbReference type="AlphaFoldDB" id="A0A433A0F7"/>
<proteinExistence type="predicted"/>
<reference evidence="4 5" key="1">
    <citation type="journal article" date="2018" name="New Phytol.">
        <title>Phylogenomics of Endogonaceae and evolution of mycorrhizas within Mucoromycota.</title>
        <authorList>
            <person name="Chang Y."/>
            <person name="Desiro A."/>
            <person name="Na H."/>
            <person name="Sandor L."/>
            <person name="Lipzen A."/>
            <person name="Clum A."/>
            <person name="Barry K."/>
            <person name="Grigoriev I.V."/>
            <person name="Martin F.M."/>
            <person name="Stajich J.E."/>
            <person name="Smith M.E."/>
            <person name="Bonito G."/>
            <person name="Spatafora J.W."/>
        </authorList>
    </citation>
    <scope>NUCLEOTIDE SEQUENCE [LARGE SCALE GENOMIC DNA]</scope>
    <source>
        <strain evidence="4 5">GMNB39</strain>
    </source>
</reference>
<dbReference type="PANTHER" id="PTHR47706">
    <property type="entry name" value="NMRA-LIKE FAMILY PROTEIN"/>
    <property type="match status" value="1"/>
</dbReference>
<dbReference type="InterPro" id="IPR051609">
    <property type="entry name" value="NmrA/Isoflavone_reductase-like"/>
</dbReference>